<dbReference type="Pfam" id="PF03114">
    <property type="entry name" value="BAR"/>
    <property type="match status" value="1"/>
</dbReference>
<dbReference type="AlphaFoldDB" id="A0A261Y214"/>
<comment type="subcellular location">
    <subcellularLocation>
        <location evidence="1">Cell junction</location>
    </subcellularLocation>
    <subcellularLocation>
        <location evidence="2">Golgi apparatus</location>
        <location evidence="2">Golgi stack</location>
    </subcellularLocation>
</comment>
<feature type="region of interest" description="Disordered" evidence="9">
    <location>
        <begin position="1008"/>
        <end position="1046"/>
    </location>
</feature>
<dbReference type="PANTHER" id="PTHR22834">
    <property type="entry name" value="NUCLEAR FUSION PROTEIN FUS2"/>
    <property type="match status" value="1"/>
</dbReference>
<dbReference type="GO" id="GO:0035556">
    <property type="term" value="P:intracellular signal transduction"/>
    <property type="evidence" value="ECO:0007669"/>
    <property type="project" value="InterPro"/>
</dbReference>
<keyword evidence="4 8" id="KW-0728">SH3 domain</keyword>
<feature type="compositionally biased region" description="Polar residues" evidence="9">
    <location>
        <begin position="432"/>
        <end position="443"/>
    </location>
</feature>
<feature type="domain" description="DH" evidence="11">
    <location>
        <begin position="484"/>
        <end position="682"/>
    </location>
</feature>
<dbReference type="InterPro" id="IPR001452">
    <property type="entry name" value="SH3_domain"/>
</dbReference>
<dbReference type="Pfam" id="PF00621">
    <property type="entry name" value="RhoGEF"/>
    <property type="match status" value="1"/>
</dbReference>
<dbReference type="Gene3D" id="1.20.1270.60">
    <property type="entry name" value="Arfaptin homology (AH) domain/BAR domain"/>
    <property type="match status" value="1"/>
</dbReference>
<dbReference type="Proteomes" id="UP000242875">
    <property type="component" value="Unassembled WGS sequence"/>
</dbReference>
<dbReference type="InterPro" id="IPR001331">
    <property type="entry name" value="GDS_CDC24_CS"/>
</dbReference>
<evidence type="ECO:0000256" key="1">
    <source>
        <dbReference type="ARBA" id="ARBA00004282"/>
    </source>
</evidence>
<dbReference type="PROSITE" id="PS00741">
    <property type="entry name" value="DH_1"/>
    <property type="match status" value="1"/>
</dbReference>
<feature type="compositionally biased region" description="Polar residues" evidence="9">
    <location>
        <begin position="98"/>
        <end position="120"/>
    </location>
</feature>
<protein>
    <recommendedName>
        <fullName evidence="3">Dynamin-binding protein</fullName>
    </recommendedName>
    <alternativeName>
        <fullName evidence="7">Scaffold protein Tuba</fullName>
    </alternativeName>
</protein>
<dbReference type="InterPro" id="IPR051492">
    <property type="entry name" value="Dynamin-Rho_GEF"/>
</dbReference>
<evidence type="ECO:0000256" key="9">
    <source>
        <dbReference type="SAM" id="MobiDB-lite"/>
    </source>
</evidence>
<reference evidence="13 14" key="1">
    <citation type="journal article" date="2017" name="Mycologia">
        <title>Bifiguratus adelaidae, gen. et sp. nov., a new member of Mucoromycotina in endophytic and soil-dwelling habitats.</title>
        <authorList>
            <person name="Torres-Cruz T.J."/>
            <person name="Billingsley Tobias T.L."/>
            <person name="Almatruk M."/>
            <person name="Hesse C."/>
            <person name="Kuske C.R."/>
            <person name="Desiro A."/>
            <person name="Benucci G.M."/>
            <person name="Bonito G."/>
            <person name="Stajich J.E."/>
            <person name="Dunlap C."/>
            <person name="Arnold A.E."/>
            <person name="Porras-Alfaro A."/>
        </authorList>
    </citation>
    <scope>NUCLEOTIDE SEQUENCE [LARGE SCALE GENOMIC DNA]</scope>
    <source>
        <strain evidence="13 14">AZ0501</strain>
    </source>
</reference>
<accession>A0A261Y214</accession>
<sequence>MGEHEPLGSSITKRRPPPPPPSRKPKSSQSTTTQREVEDGQDEPVEVTEAPPLPRAQSKGDGLVHAHYQPPPARGQHINRLTRLFEDGTGGGTETSERVTSQLRNRTDAVSNKNSELLDESTSVASLRALGGVHAAENDLRGPAKPSLLTQKVSDIRDGEESGIDNSSVDFRELKARFQRGSSADEKRELKGPKMASPSVVTSKPAFDVHRTSSISSMLSPSEKSATPAKSHVTSAQSKVPPPVPKKPNLPAYGLHVSSSHLSPTGASAVPSEVSVKSLTRAIQSQPNTPATERMSRLEAIPSSLQDFSDKRASVAHSLFFQGIGATRQPIPKSQPSPHQRPSSPPSISWSYAGGSRRDLEPSNALDPATASLGPPTGRHSSFSRQHTGNSVPSTTSSVVSSSPPATNNLGIPLAPRRNRSFASISNMFSTAESSPITPQISGPLNPMQLETSTSNSNLSTPSSTSPSSPTPPYAQVPERRVKKLHRVIQELFQTERTYASDMQLLYDIYYIPAQKQKIWDDADQKVLFSNLAAINTFEMRFLEKLQAACGPFTSQHIDAIDDDSLEMSTTIGSVFLEVMDEIDVIYCEYCKRQETAILRLQELEKSEMVQQFLTQCREESQGKTGSWDLGSLLIKPVQRVLKYPLLLHQLYSQTSSEHPDYENLHKALSAIQDVADHINEIKRRKDIVEKIVGDRRRMDVNGDVSHGINKTITRRAQRLKQVTGIQDATTDVAYDALLVRFHEHQEWARQLARDIQSWVRIQKDFYERADAFSVVLEELYTIAGGYTLDSVDRAKAFKRCIASITSNCAKELETNTRTILYPLIDSFLEVFRNPAQVMKKREKKLLDYDRVRGIKSRGEQVDKALQESANAYVSINAQLLDELPKFLGLTTKYMDIIAGKIGQVQAAYYKSMAEEIRRFMFRGEDGLAKLTSNEIVAYYLQRMEDPNGPLAMKENILLINRQLWATPQSPLPSSDTPFSSKLSLSNQSTGATSDYFERSGSFTNGSMDLNLLTPTPTPTTPLNRKASTSTVFKKTTNSPQGNGGESDLDDFFGPLEDDLNPPSFVCEAIYDYAGTEKEDISFDVSDILGVWAVEGEHDDDSWWWGGRLGQNEARGWFPSNYCQRLPQ</sequence>
<dbReference type="GO" id="GO:0005085">
    <property type="term" value="F:guanyl-nucleotide exchange factor activity"/>
    <property type="evidence" value="ECO:0007669"/>
    <property type="project" value="UniProtKB-KW"/>
</dbReference>
<dbReference type="SMART" id="SM00721">
    <property type="entry name" value="BAR"/>
    <property type="match status" value="1"/>
</dbReference>
<dbReference type="PANTHER" id="PTHR22834:SF20">
    <property type="entry name" value="SH3 DOMAIN-CONTAINING PROTEIN"/>
    <property type="match status" value="1"/>
</dbReference>
<dbReference type="PROSITE" id="PS50010">
    <property type="entry name" value="DH_2"/>
    <property type="match status" value="1"/>
</dbReference>
<feature type="compositionally biased region" description="Polar residues" evidence="9">
    <location>
        <begin position="1026"/>
        <end position="1041"/>
    </location>
</feature>
<gene>
    <name evidence="13" type="ORF">BZG36_02890</name>
</gene>
<dbReference type="Gene3D" id="2.30.30.40">
    <property type="entry name" value="SH3 Domains"/>
    <property type="match status" value="1"/>
</dbReference>
<evidence type="ECO:0000256" key="5">
    <source>
        <dbReference type="ARBA" id="ARBA00022658"/>
    </source>
</evidence>
<keyword evidence="6" id="KW-0965">Cell junction</keyword>
<name>A0A261Y214_9FUNG</name>
<dbReference type="GO" id="GO:0032955">
    <property type="term" value="P:regulation of division septum assembly"/>
    <property type="evidence" value="ECO:0007669"/>
    <property type="project" value="TreeGrafter"/>
</dbReference>
<dbReference type="SMART" id="SM00325">
    <property type="entry name" value="RhoGEF"/>
    <property type="match status" value="1"/>
</dbReference>
<dbReference type="SUPFAM" id="SSF103657">
    <property type="entry name" value="BAR/IMD domain-like"/>
    <property type="match status" value="1"/>
</dbReference>
<evidence type="ECO:0000313" key="14">
    <source>
        <dbReference type="Proteomes" id="UP000242875"/>
    </source>
</evidence>
<dbReference type="SUPFAM" id="SSF50044">
    <property type="entry name" value="SH3-domain"/>
    <property type="match status" value="1"/>
</dbReference>
<feature type="compositionally biased region" description="Polar residues" evidence="9">
    <location>
        <begin position="379"/>
        <end position="389"/>
    </location>
</feature>
<proteinExistence type="predicted"/>
<feature type="compositionally biased region" description="Polar residues" evidence="9">
    <location>
        <begin position="257"/>
        <end position="266"/>
    </location>
</feature>
<dbReference type="CDD" id="cd00160">
    <property type="entry name" value="RhoGEF"/>
    <property type="match status" value="1"/>
</dbReference>
<organism evidence="13 14">
    <name type="scientific">Bifiguratus adelaidae</name>
    <dbReference type="NCBI Taxonomy" id="1938954"/>
    <lineage>
        <taxon>Eukaryota</taxon>
        <taxon>Fungi</taxon>
        <taxon>Fungi incertae sedis</taxon>
        <taxon>Mucoromycota</taxon>
        <taxon>Mucoromycotina</taxon>
        <taxon>Endogonomycetes</taxon>
        <taxon>Endogonales</taxon>
        <taxon>Endogonales incertae sedis</taxon>
        <taxon>Bifiguratus</taxon>
    </lineage>
</organism>
<dbReference type="OrthoDB" id="10256089at2759"/>
<feature type="region of interest" description="Disordered" evidence="9">
    <location>
        <begin position="326"/>
        <end position="415"/>
    </location>
</feature>
<evidence type="ECO:0000256" key="7">
    <source>
        <dbReference type="ARBA" id="ARBA00032587"/>
    </source>
</evidence>
<dbReference type="InterPro" id="IPR027267">
    <property type="entry name" value="AH/BAR_dom_sf"/>
</dbReference>
<feature type="domain" description="BAR" evidence="12">
    <location>
        <begin position="720"/>
        <end position="930"/>
    </location>
</feature>
<dbReference type="CDD" id="cd00174">
    <property type="entry name" value="SH3"/>
    <property type="match status" value="1"/>
</dbReference>
<dbReference type="GO" id="GO:0031991">
    <property type="term" value="P:regulation of actomyosin contractile ring contraction"/>
    <property type="evidence" value="ECO:0007669"/>
    <property type="project" value="TreeGrafter"/>
</dbReference>
<keyword evidence="5" id="KW-0344">Guanine-nucleotide releasing factor</keyword>
<feature type="region of interest" description="Disordered" evidence="9">
    <location>
        <begin position="970"/>
        <end position="993"/>
    </location>
</feature>
<keyword evidence="14" id="KW-1185">Reference proteome</keyword>
<feature type="compositionally biased region" description="Polar residues" evidence="9">
    <location>
        <begin position="212"/>
        <end position="225"/>
    </location>
</feature>
<evidence type="ECO:0000256" key="2">
    <source>
        <dbReference type="ARBA" id="ARBA00004348"/>
    </source>
</evidence>
<dbReference type="InterPro" id="IPR036028">
    <property type="entry name" value="SH3-like_dom_sf"/>
</dbReference>
<feature type="region of interest" description="Disordered" evidence="9">
    <location>
        <begin position="432"/>
        <end position="478"/>
    </location>
</feature>
<feature type="compositionally biased region" description="Basic and acidic residues" evidence="9">
    <location>
        <begin position="183"/>
        <end position="192"/>
    </location>
</feature>
<dbReference type="PROSITE" id="PS50002">
    <property type="entry name" value="SH3"/>
    <property type="match status" value="1"/>
</dbReference>
<dbReference type="InterPro" id="IPR000219">
    <property type="entry name" value="DH_dom"/>
</dbReference>
<feature type="compositionally biased region" description="Low complexity" evidence="9">
    <location>
        <begin position="390"/>
        <end position="409"/>
    </location>
</feature>
<evidence type="ECO:0000256" key="6">
    <source>
        <dbReference type="ARBA" id="ARBA00022949"/>
    </source>
</evidence>
<dbReference type="GO" id="GO:0005795">
    <property type="term" value="C:Golgi stack"/>
    <property type="evidence" value="ECO:0007669"/>
    <property type="project" value="UniProtKB-SubCell"/>
</dbReference>
<feature type="region of interest" description="Disordered" evidence="9">
    <location>
        <begin position="1"/>
        <end position="120"/>
    </location>
</feature>
<comment type="caution">
    <text evidence="13">The sequence shown here is derived from an EMBL/GenBank/DDBJ whole genome shotgun (WGS) entry which is preliminary data.</text>
</comment>
<feature type="compositionally biased region" description="Low complexity" evidence="9">
    <location>
        <begin position="332"/>
        <end position="349"/>
    </location>
</feature>
<evidence type="ECO:0000256" key="8">
    <source>
        <dbReference type="PROSITE-ProRule" id="PRU00192"/>
    </source>
</evidence>
<evidence type="ECO:0000313" key="13">
    <source>
        <dbReference type="EMBL" id="OZJ04655.1"/>
    </source>
</evidence>
<dbReference type="PROSITE" id="PS51021">
    <property type="entry name" value="BAR"/>
    <property type="match status" value="1"/>
</dbReference>
<evidence type="ECO:0000256" key="3">
    <source>
        <dbReference type="ARBA" id="ARBA00018186"/>
    </source>
</evidence>
<feature type="domain" description="SH3" evidence="10">
    <location>
        <begin position="1062"/>
        <end position="1128"/>
    </location>
</feature>
<dbReference type="Pfam" id="PF07653">
    <property type="entry name" value="SH3_2"/>
    <property type="match status" value="1"/>
</dbReference>
<dbReference type="InterPro" id="IPR035899">
    <property type="entry name" value="DBL_dom_sf"/>
</dbReference>
<dbReference type="Gene3D" id="1.20.900.10">
    <property type="entry name" value="Dbl homology (DH) domain"/>
    <property type="match status" value="1"/>
</dbReference>
<evidence type="ECO:0000259" key="10">
    <source>
        <dbReference type="PROSITE" id="PS50002"/>
    </source>
</evidence>
<feature type="region of interest" description="Disordered" evidence="9">
    <location>
        <begin position="137"/>
        <end position="273"/>
    </location>
</feature>
<evidence type="ECO:0000259" key="11">
    <source>
        <dbReference type="PROSITE" id="PS50010"/>
    </source>
</evidence>
<dbReference type="SMART" id="SM00326">
    <property type="entry name" value="SH3"/>
    <property type="match status" value="1"/>
</dbReference>
<dbReference type="EMBL" id="MVBO01000033">
    <property type="protein sequence ID" value="OZJ04655.1"/>
    <property type="molecule type" value="Genomic_DNA"/>
</dbReference>
<evidence type="ECO:0000259" key="12">
    <source>
        <dbReference type="PROSITE" id="PS51021"/>
    </source>
</evidence>
<feature type="compositionally biased region" description="Low complexity" evidence="9">
    <location>
        <begin position="452"/>
        <end position="468"/>
    </location>
</feature>
<evidence type="ECO:0000256" key="4">
    <source>
        <dbReference type="ARBA" id="ARBA00022443"/>
    </source>
</evidence>
<dbReference type="SUPFAM" id="SSF48065">
    <property type="entry name" value="DBL homology domain (DH-domain)"/>
    <property type="match status" value="1"/>
</dbReference>
<dbReference type="InterPro" id="IPR004148">
    <property type="entry name" value="BAR_dom"/>
</dbReference>